<evidence type="ECO:0000313" key="1">
    <source>
        <dbReference type="EMBL" id="GAI30014.1"/>
    </source>
</evidence>
<feature type="non-terminal residue" evidence="1">
    <location>
        <position position="82"/>
    </location>
</feature>
<protein>
    <submittedName>
        <fullName evidence="1">Uncharacterized protein</fullName>
    </submittedName>
</protein>
<sequence>MATTIFSISLPYVTRLAIDRYVVPSHVKVELSGKNTHFEKAIKEKYTRNLLAITDESYLVDLSEIAKEDRVLLEEGDYVSKE</sequence>
<comment type="caution">
    <text evidence="1">The sequence shown here is derived from an EMBL/GenBank/DDBJ whole genome shotgun (WGS) entry which is preliminary data.</text>
</comment>
<dbReference type="EMBL" id="BARV01022000">
    <property type="protein sequence ID" value="GAI30014.1"/>
    <property type="molecule type" value="Genomic_DNA"/>
</dbReference>
<proteinExistence type="predicted"/>
<dbReference type="AlphaFoldDB" id="X1PGK3"/>
<accession>X1PGK3</accession>
<gene>
    <name evidence="1" type="ORF">S06H3_36337</name>
</gene>
<reference evidence="1" key="1">
    <citation type="journal article" date="2014" name="Front. Microbiol.">
        <title>High frequency of phylogenetically diverse reductive dehalogenase-homologous genes in deep subseafloor sedimentary metagenomes.</title>
        <authorList>
            <person name="Kawai M."/>
            <person name="Futagami T."/>
            <person name="Toyoda A."/>
            <person name="Takaki Y."/>
            <person name="Nishi S."/>
            <person name="Hori S."/>
            <person name="Arai W."/>
            <person name="Tsubouchi T."/>
            <person name="Morono Y."/>
            <person name="Uchiyama I."/>
            <person name="Ito T."/>
            <person name="Fujiyama A."/>
            <person name="Inagaki F."/>
            <person name="Takami H."/>
        </authorList>
    </citation>
    <scope>NUCLEOTIDE SEQUENCE</scope>
    <source>
        <strain evidence="1">Expedition CK06-06</strain>
    </source>
</reference>
<organism evidence="1">
    <name type="scientific">marine sediment metagenome</name>
    <dbReference type="NCBI Taxonomy" id="412755"/>
    <lineage>
        <taxon>unclassified sequences</taxon>
        <taxon>metagenomes</taxon>
        <taxon>ecological metagenomes</taxon>
    </lineage>
</organism>
<name>X1PGK3_9ZZZZ</name>